<organism evidence="7 8">
    <name type="scientific">Parabacteroides merdae</name>
    <dbReference type="NCBI Taxonomy" id="46503"/>
    <lineage>
        <taxon>Bacteria</taxon>
        <taxon>Pseudomonadati</taxon>
        <taxon>Bacteroidota</taxon>
        <taxon>Bacteroidia</taxon>
        <taxon>Bacteroidales</taxon>
        <taxon>Tannerellaceae</taxon>
        <taxon>Parabacteroides</taxon>
    </lineage>
</organism>
<dbReference type="FunFam" id="3.30.2080.10:FF:000001">
    <property type="entry name" value="Alpha-1,2-mannosidase subfamily"/>
    <property type="match status" value="1"/>
</dbReference>
<evidence type="ECO:0000313" key="8">
    <source>
        <dbReference type="Proteomes" id="UP000286260"/>
    </source>
</evidence>
<evidence type="ECO:0000313" key="7">
    <source>
        <dbReference type="EMBL" id="RHC80316.1"/>
    </source>
</evidence>
<keyword evidence="7" id="KW-0378">Hydrolase</keyword>
<evidence type="ECO:0000256" key="1">
    <source>
        <dbReference type="ARBA" id="ARBA00001913"/>
    </source>
</evidence>
<accession>A0A3R6BIV3</accession>
<feature type="signal peptide" evidence="4">
    <location>
        <begin position="1"/>
        <end position="19"/>
    </location>
</feature>
<feature type="chain" id="PRO_5018522737" evidence="4">
    <location>
        <begin position="20"/>
        <end position="747"/>
    </location>
</feature>
<dbReference type="Pfam" id="PF17678">
    <property type="entry name" value="Glyco_hydro_92N"/>
    <property type="match status" value="1"/>
</dbReference>
<dbReference type="EMBL" id="QSII01000031">
    <property type="protein sequence ID" value="RHC80316.1"/>
    <property type="molecule type" value="Genomic_DNA"/>
</dbReference>
<dbReference type="Pfam" id="PF07971">
    <property type="entry name" value="Glyco_hydro_92"/>
    <property type="match status" value="1"/>
</dbReference>
<dbReference type="InterPro" id="IPR005887">
    <property type="entry name" value="GH92_a_mannosidase_put"/>
</dbReference>
<dbReference type="AlphaFoldDB" id="A0A3R6BIV3"/>
<dbReference type="Proteomes" id="UP000286260">
    <property type="component" value="Unassembled WGS sequence"/>
</dbReference>
<feature type="domain" description="Glycosyl hydrolase family 92 N-terminal" evidence="6">
    <location>
        <begin position="25"/>
        <end position="279"/>
    </location>
</feature>
<dbReference type="Gene3D" id="1.20.1050.60">
    <property type="entry name" value="alpha-1,2-mannosidase"/>
    <property type="match status" value="1"/>
</dbReference>
<evidence type="ECO:0000256" key="4">
    <source>
        <dbReference type="SAM" id="SignalP"/>
    </source>
</evidence>
<dbReference type="InterPro" id="IPR050883">
    <property type="entry name" value="PNGase"/>
</dbReference>
<dbReference type="Gene3D" id="3.30.2080.10">
    <property type="entry name" value="GH92 mannosidase domain"/>
    <property type="match status" value="1"/>
</dbReference>
<dbReference type="GO" id="GO:0000224">
    <property type="term" value="F:peptide-N4-(N-acetyl-beta-glucosaminyl)asparagine amidase activity"/>
    <property type="evidence" value="ECO:0007669"/>
    <property type="project" value="TreeGrafter"/>
</dbReference>
<keyword evidence="4" id="KW-0732">Signal</keyword>
<keyword evidence="3" id="KW-0106">Calcium</keyword>
<dbReference type="GO" id="GO:0005829">
    <property type="term" value="C:cytosol"/>
    <property type="evidence" value="ECO:0007669"/>
    <property type="project" value="TreeGrafter"/>
</dbReference>
<proteinExistence type="predicted"/>
<reference evidence="7 8" key="1">
    <citation type="submission" date="2018-08" db="EMBL/GenBank/DDBJ databases">
        <title>A genome reference for cultivated species of the human gut microbiota.</title>
        <authorList>
            <person name="Zou Y."/>
            <person name="Xue W."/>
            <person name="Luo G."/>
        </authorList>
    </citation>
    <scope>NUCLEOTIDE SEQUENCE [LARGE SCALE GENOMIC DNA]</scope>
    <source>
        <strain evidence="7 8">AM34-17</strain>
    </source>
</reference>
<evidence type="ECO:0000256" key="3">
    <source>
        <dbReference type="ARBA" id="ARBA00022837"/>
    </source>
</evidence>
<dbReference type="Gene3D" id="1.20.1610.10">
    <property type="entry name" value="alpha-1,2-mannosidases domains"/>
    <property type="match status" value="1"/>
</dbReference>
<dbReference type="InterPro" id="IPR014718">
    <property type="entry name" value="GH-type_carb-bd"/>
</dbReference>
<dbReference type="RefSeq" id="WP_122204993.1">
    <property type="nucleotide sequence ID" value="NZ_QSII01000031.1"/>
</dbReference>
<evidence type="ECO:0000256" key="2">
    <source>
        <dbReference type="ARBA" id="ARBA00011245"/>
    </source>
</evidence>
<protein>
    <submittedName>
        <fullName evidence="7">Glycoside hydrolase family 92 protein</fullName>
    </submittedName>
</protein>
<evidence type="ECO:0000259" key="5">
    <source>
        <dbReference type="Pfam" id="PF07971"/>
    </source>
</evidence>
<dbReference type="InterPro" id="IPR008928">
    <property type="entry name" value="6-hairpin_glycosidase_sf"/>
</dbReference>
<comment type="subunit">
    <text evidence="2">Monomer.</text>
</comment>
<gene>
    <name evidence="7" type="ORF">DW828_17580</name>
</gene>
<comment type="caution">
    <text evidence="7">The sequence shown here is derived from an EMBL/GenBank/DDBJ whole genome shotgun (WGS) entry which is preliminary data.</text>
</comment>
<dbReference type="NCBIfam" id="TIGR01180">
    <property type="entry name" value="aman2_put"/>
    <property type="match status" value="1"/>
</dbReference>
<feature type="domain" description="Glycosyl hydrolase family 92" evidence="5">
    <location>
        <begin position="285"/>
        <end position="744"/>
    </location>
</feature>
<dbReference type="SUPFAM" id="SSF48208">
    <property type="entry name" value="Six-hairpin glycosidases"/>
    <property type="match status" value="1"/>
</dbReference>
<dbReference type="FunFam" id="1.20.1050.60:FF:000001">
    <property type="entry name" value="Putative alpha-1,2-mannosidase"/>
    <property type="match status" value="1"/>
</dbReference>
<dbReference type="PANTHER" id="PTHR12143">
    <property type="entry name" value="PEPTIDE N-GLYCANASE PNGASE -RELATED"/>
    <property type="match status" value="1"/>
</dbReference>
<dbReference type="InterPro" id="IPR041371">
    <property type="entry name" value="GH92_N"/>
</dbReference>
<dbReference type="InterPro" id="IPR012939">
    <property type="entry name" value="Glyco_hydro_92"/>
</dbReference>
<comment type="cofactor">
    <cofactor evidence="1">
        <name>Ca(2+)</name>
        <dbReference type="ChEBI" id="CHEBI:29108"/>
    </cofactor>
</comment>
<dbReference type="GO" id="GO:0006516">
    <property type="term" value="P:glycoprotein catabolic process"/>
    <property type="evidence" value="ECO:0007669"/>
    <property type="project" value="TreeGrafter"/>
</dbReference>
<dbReference type="GO" id="GO:0030246">
    <property type="term" value="F:carbohydrate binding"/>
    <property type="evidence" value="ECO:0007669"/>
    <property type="project" value="InterPro"/>
</dbReference>
<dbReference type="PANTHER" id="PTHR12143:SF39">
    <property type="entry name" value="SECRETED PROTEIN"/>
    <property type="match status" value="1"/>
</dbReference>
<name>A0A3R6BIV3_9BACT</name>
<sequence>MKMVLFSFLLGCCSLLVSAQQPVDYVNPFIGTSNYGTTNPGAICPQGMMSVTPFNVMGSKSNKFDKDSQWWSTPYSADNNFFTGYAHVNLSGVGCPEMGSLLLMPTSGELNVDYHAYGSEYKNEVAHPGYYSNILTKYDIKTEATASMRTGLTRFTFPKGQGNILLNLGEGLTNETGATVRMVSDTEIEGSKLLGTFCYNPQAVFPIYFVMKLSKAPKQAGYWKKQREMKGVEAEWDAYSGKYKLYTKYDREMSGDDIGVWFKYDTEEDEVIEVKMGVSFVSIENARLNMNTEQPDFNFDKVRAAAGKMWNDDLSRVMVEGGTNDDKTIFYTAMYHLLIHPNIIQDVNGEYPMMESLKVGHTDGNRYTVFSLWDTYRNVSTLMTLLYPEKQLDIIRTMIDMYKESGWLPKWELYGRETLTMEGDPSIPYIVDAYMRGLRDYDIETAYEGMRKGATTPGEFNLLRPDNNDYMSKGYVPLREQYDNSVSHALEYYIADWNLSLLADALGKKEDAKLFRERAMGYKHYYCKEFGTLRPILPDGTFYSPFDPKQGENFEPSPGFHEGNAWNYTFYVPHDIKGLAKLMGGQKRFVDKLQMVFDKGYYDMANEPDIAYPYLFSYFKGEAWRTQKLVRELLGKYYHNAPNGLPGNDDTGTMSTWAIFSMMGFYPACPGDLDYVVTSPTFNKVTIRLDEKFYPKGELVIESARKTPEDIYIKEVTAGGKKLKGYTISQAELVNAGTLRFTLEDKH</sequence>
<evidence type="ECO:0000259" key="6">
    <source>
        <dbReference type="Pfam" id="PF17678"/>
    </source>
</evidence>
<dbReference type="GO" id="GO:0005975">
    <property type="term" value="P:carbohydrate metabolic process"/>
    <property type="evidence" value="ECO:0007669"/>
    <property type="project" value="InterPro"/>
</dbReference>
<dbReference type="Gene3D" id="2.70.98.10">
    <property type="match status" value="1"/>
</dbReference>